<dbReference type="InterPro" id="IPR010727">
    <property type="entry name" value="DUF1302"/>
</dbReference>
<dbReference type="EMBL" id="FNVE01000003">
    <property type="protein sequence ID" value="SEG06217.1"/>
    <property type="molecule type" value="Genomic_DNA"/>
</dbReference>
<organism evidence="2 3">
    <name type="scientific">Halopseudomonas aestusnigri</name>
    <dbReference type="NCBI Taxonomy" id="857252"/>
    <lineage>
        <taxon>Bacteria</taxon>
        <taxon>Pseudomonadati</taxon>
        <taxon>Pseudomonadota</taxon>
        <taxon>Gammaproteobacteria</taxon>
        <taxon>Pseudomonadales</taxon>
        <taxon>Pseudomonadaceae</taxon>
        <taxon>Halopseudomonas</taxon>
    </lineage>
</organism>
<keyword evidence="1" id="KW-0732">Signal</keyword>
<gene>
    <name evidence="2" type="ORF">SAMN05216586_10396</name>
</gene>
<evidence type="ECO:0000313" key="2">
    <source>
        <dbReference type="EMBL" id="SEG06217.1"/>
    </source>
</evidence>
<keyword evidence="3" id="KW-1185">Reference proteome</keyword>
<proteinExistence type="predicted"/>
<dbReference type="Pfam" id="PF06980">
    <property type="entry name" value="DUF1302"/>
    <property type="match status" value="1"/>
</dbReference>
<feature type="signal peptide" evidence="1">
    <location>
        <begin position="1"/>
        <end position="33"/>
    </location>
</feature>
<evidence type="ECO:0000256" key="1">
    <source>
        <dbReference type="SAM" id="SignalP"/>
    </source>
</evidence>
<reference evidence="2 3" key="1">
    <citation type="submission" date="2016-10" db="EMBL/GenBank/DDBJ databases">
        <authorList>
            <person name="Varghese N."/>
            <person name="Submissions S."/>
        </authorList>
    </citation>
    <scope>NUCLEOTIDE SEQUENCE [LARGE SCALE GENOMIC DNA]</scope>
    <source>
        <strain evidence="2 3">CECT 8317</strain>
    </source>
</reference>
<comment type="caution">
    <text evidence="2">The sequence shown here is derived from an EMBL/GenBank/DDBJ whole genome shotgun (WGS) entry which is preliminary data.</text>
</comment>
<evidence type="ECO:0008006" key="4">
    <source>
        <dbReference type="Google" id="ProtNLM"/>
    </source>
</evidence>
<protein>
    <recommendedName>
        <fullName evidence="4">DUF1302 domain-containing protein</fullName>
    </recommendedName>
</protein>
<dbReference type="RefSeq" id="WP_235005747.1">
    <property type="nucleotide sequence ID" value="NZ_FNVE01000003.1"/>
</dbReference>
<accession>A0AAQ1G637</accession>
<sequence length="555" mass="60543">MNNNNRNNGCHGAVLKPLVLALAAGLTPSAAMALPTLNLDNGLTIESQVTANYTYSLRTRSPDSHYLADPNNDDATRNFKRHAPVNNRVSLFGEVMLQKDNVGAILRGSHFYDFVYKNDNDNNSAATVNRVVGTPGDESRFTATTRRDSGSRFQLLDAYVYGNFPIGESQYLSLNAGRHLVAWGESLFWPNISQGQAPVDATKFNVPGTEAKDAYLPVNQLSFTWTLNEHLSLAGFYQLEWEKTRLNPVGDFFGGDFFGPGSQFYRFAPGTVAALPDATFTVANSIEADDPRDSGQWGLGVRWNIDFNTEVGLYHYRYHDRVAAMFFDASGATRYSSLDSINAVGYGPGVPALKFGYFEDIKLTGVSLTSKIGDVQVGSDISLRDGAPVYLSNGAPTPGELLMASANFVYILGPSAIASQTTLMGEVVHERIQDVDTLTVTGGFPGEDGQFDDFVYDGQTRAGTLIGLGAYLDYPSIFNGWDLTTNAILQQSVDGSGRQGLGRDEQRLTLGATFSYLGNFELGATWVNYLSTPDIAKGRTMADRDYLSFNAKYTF</sequence>
<feature type="chain" id="PRO_5042927453" description="DUF1302 domain-containing protein" evidence="1">
    <location>
        <begin position="34"/>
        <end position="555"/>
    </location>
</feature>
<dbReference type="AlphaFoldDB" id="A0AAQ1G637"/>
<evidence type="ECO:0000313" key="3">
    <source>
        <dbReference type="Proteomes" id="UP000243518"/>
    </source>
</evidence>
<dbReference type="Proteomes" id="UP000243518">
    <property type="component" value="Unassembled WGS sequence"/>
</dbReference>
<name>A0AAQ1G637_9GAMM</name>